<dbReference type="InterPro" id="IPR029035">
    <property type="entry name" value="DHS-like_NAD/FAD-binding_dom"/>
</dbReference>
<dbReference type="InterPro" id="IPR050134">
    <property type="entry name" value="NAD-dep_sirtuin_deacylases"/>
</dbReference>
<feature type="domain" description="Deacetylase sirtuin-type" evidence="3">
    <location>
        <begin position="3"/>
        <end position="282"/>
    </location>
</feature>
<dbReference type="InterPro" id="IPR026590">
    <property type="entry name" value="Ssirtuin_cat_dom"/>
</dbReference>
<feature type="binding site" evidence="2">
    <location>
        <position position="176"/>
    </location>
    <ligand>
        <name>Zn(2+)</name>
        <dbReference type="ChEBI" id="CHEBI:29105"/>
    </ligand>
</feature>
<dbReference type="Proteomes" id="UP001499988">
    <property type="component" value="Unassembled WGS sequence"/>
</dbReference>
<dbReference type="RefSeq" id="WP_345335548.1">
    <property type="nucleotide sequence ID" value="NZ_BAABJZ010000078.1"/>
</dbReference>
<evidence type="ECO:0000256" key="1">
    <source>
        <dbReference type="ARBA" id="ARBA00023027"/>
    </source>
</evidence>
<organism evidence="4 5">
    <name type="scientific">Ferrimonas pelagia</name>
    <dbReference type="NCBI Taxonomy" id="1177826"/>
    <lineage>
        <taxon>Bacteria</taxon>
        <taxon>Pseudomonadati</taxon>
        <taxon>Pseudomonadota</taxon>
        <taxon>Gammaproteobacteria</taxon>
        <taxon>Alteromonadales</taxon>
        <taxon>Ferrimonadaceae</taxon>
        <taxon>Ferrimonas</taxon>
    </lineage>
</organism>
<feature type="binding site" evidence="2">
    <location>
        <position position="141"/>
    </location>
    <ligand>
        <name>Zn(2+)</name>
        <dbReference type="ChEBI" id="CHEBI:29105"/>
    </ligand>
</feature>
<protein>
    <recommendedName>
        <fullName evidence="3">Deacetylase sirtuin-type domain-containing protein</fullName>
    </recommendedName>
</protein>
<keyword evidence="2" id="KW-0479">Metal-binding</keyword>
<dbReference type="PANTHER" id="PTHR11085">
    <property type="entry name" value="NAD-DEPENDENT PROTEIN DEACYLASE SIRTUIN-5, MITOCHONDRIAL-RELATED"/>
    <property type="match status" value="1"/>
</dbReference>
<reference evidence="5" key="1">
    <citation type="journal article" date="2019" name="Int. J. Syst. Evol. Microbiol.">
        <title>The Global Catalogue of Microorganisms (GCM) 10K type strain sequencing project: providing services to taxonomists for standard genome sequencing and annotation.</title>
        <authorList>
            <consortium name="The Broad Institute Genomics Platform"/>
            <consortium name="The Broad Institute Genome Sequencing Center for Infectious Disease"/>
            <person name="Wu L."/>
            <person name="Ma J."/>
        </authorList>
    </citation>
    <scope>NUCLEOTIDE SEQUENCE [LARGE SCALE GENOMIC DNA]</scope>
    <source>
        <strain evidence="5">JCM 18401</strain>
    </source>
</reference>
<sequence length="282" mass="32059">MNNVCHSEAQFDTAKRWLEQADAVLIGAGAGFSTAAGLQYGGARFTRYFADIQAKYGLTDMYSTAFYPFATPELTWGYWCRHILVNRYEQPGQALYAQLKQRMQGLPHHVITTNADGLFAKGGFAAEQIFSVQGDYGKFQCAQPCHDTLYDNEQAVRTMVAACQDGQIPTELIPQCPRCGGPMAVNVRKDSRFVQDNVWYRQHDAYLDFVQRYQHQRLVLIELGIGFNTPSIIKYPFDAMVQHWPQARLLRVNLDRAEAERNSNAHTRHWVGDAQDWLARLA</sequence>
<keyword evidence="1" id="KW-0520">NAD</keyword>
<dbReference type="Gene3D" id="3.40.50.1220">
    <property type="entry name" value="TPP-binding domain"/>
    <property type="match status" value="1"/>
</dbReference>
<comment type="caution">
    <text evidence="4">The sequence shown here is derived from an EMBL/GenBank/DDBJ whole genome shotgun (WGS) entry which is preliminary data.</text>
</comment>
<dbReference type="SUPFAM" id="SSF52467">
    <property type="entry name" value="DHS-like NAD/FAD-binding domain"/>
    <property type="match status" value="1"/>
</dbReference>
<evidence type="ECO:0000313" key="5">
    <source>
        <dbReference type="Proteomes" id="UP001499988"/>
    </source>
</evidence>
<dbReference type="EMBL" id="BAABJZ010000078">
    <property type="protein sequence ID" value="GAA4889160.1"/>
    <property type="molecule type" value="Genomic_DNA"/>
</dbReference>
<evidence type="ECO:0000259" key="3">
    <source>
        <dbReference type="PROSITE" id="PS50305"/>
    </source>
</evidence>
<evidence type="ECO:0000256" key="2">
    <source>
        <dbReference type="PROSITE-ProRule" id="PRU00236"/>
    </source>
</evidence>
<feature type="binding site" evidence="2">
    <location>
        <position position="145"/>
    </location>
    <ligand>
        <name>Zn(2+)</name>
        <dbReference type="ChEBI" id="CHEBI:29105"/>
    </ligand>
</feature>
<gene>
    <name evidence="4" type="ORF">GCM10023333_23090</name>
</gene>
<dbReference type="PROSITE" id="PS50305">
    <property type="entry name" value="SIRTUIN"/>
    <property type="match status" value="1"/>
</dbReference>
<comment type="caution">
    <text evidence="2">Lacks conserved residue(s) required for the propagation of feature annotation.</text>
</comment>
<accession>A0ABP9EYX5</accession>
<evidence type="ECO:0000313" key="4">
    <source>
        <dbReference type="EMBL" id="GAA4889160.1"/>
    </source>
</evidence>
<name>A0ABP9EYX5_9GAMM</name>
<dbReference type="PANTHER" id="PTHR11085:SF10">
    <property type="entry name" value="NAD-DEPENDENT PROTEIN DEACYLASE SIRTUIN-5, MITOCHONDRIAL-RELATED"/>
    <property type="match status" value="1"/>
</dbReference>
<keyword evidence="2" id="KW-0862">Zinc</keyword>
<proteinExistence type="predicted"/>
<keyword evidence="5" id="KW-1185">Reference proteome</keyword>
<feature type="binding site" evidence="2">
    <location>
        <position position="179"/>
    </location>
    <ligand>
        <name>Zn(2+)</name>
        <dbReference type="ChEBI" id="CHEBI:29105"/>
    </ligand>
</feature>